<proteinExistence type="predicted"/>
<comment type="caution">
    <text evidence="1">The sequence shown here is derived from an EMBL/GenBank/DDBJ whole genome shotgun (WGS) entry which is preliminary data.</text>
</comment>
<keyword evidence="2" id="KW-1185">Reference proteome</keyword>
<accession>I3D4G1</accession>
<evidence type="ECO:0000313" key="2">
    <source>
        <dbReference type="Proteomes" id="UP000003423"/>
    </source>
</evidence>
<reference evidence="1 2" key="1">
    <citation type="journal article" date="2012" name="J. Bacteriol.">
        <title>Genome sequence of "Candidatus Nitrosopumilus salaria" BD31, an ammonia-oxidizing archaeon from the San Francisco Bay estuary.</title>
        <authorList>
            <person name="Mosier A.C."/>
            <person name="Allen E.E."/>
            <person name="Kim M."/>
            <person name="Ferriera S."/>
            <person name="Francis C.A."/>
        </authorList>
    </citation>
    <scope>NUCLEOTIDE SEQUENCE [LARGE SCALE GENOMIC DNA]</scope>
    <source>
        <strain evidence="1 2">BD31</strain>
    </source>
</reference>
<dbReference type="Proteomes" id="UP000003423">
    <property type="component" value="Unassembled WGS sequence"/>
</dbReference>
<evidence type="ECO:0000313" key="1">
    <source>
        <dbReference type="EMBL" id="EIJ66604.1"/>
    </source>
</evidence>
<dbReference type="AlphaFoldDB" id="I3D4G1"/>
<dbReference type="EMBL" id="AEXL02000045">
    <property type="protein sequence ID" value="EIJ66604.1"/>
    <property type="molecule type" value="Genomic_DNA"/>
</dbReference>
<sequence>MLMWGHFLQGKRTFKYWVKRNTENYYKKKGKFTVQHVKIVS</sequence>
<organism evidence="1 2">
    <name type="scientific">Candidatus Nitrosopumilus salarius BD31</name>
    <dbReference type="NCBI Taxonomy" id="859350"/>
    <lineage>
        <taxon>Archaea</taxon>
        <taxon>Nitrososphaerota</taxon>
        <taxon>Nitrososphaeria</taxon>
        <taxon>Nitrosopumilales</taxon>
        <taxon>Nitrosopumilaceae</taxon>
        <taxon>Nitrosopumilus</taxon>
    </lineage>
</organism>
<name>I3D4G1_9ARCH</name>
<protein>
    <submittedName>
        <fullName evidence="1">Uncharacterized protein</fullName>
    </submittedName>
</protein>
<gene>
    <name evidence="1" type="ORF">BD31_I1186</name>
</gene>
<dbReference type="PATRIC" id="fig|859350.6.peg.409"/>